<gene>
    <name evidence="1" type="ORF">CYJ76_06065</name>
</gene>
<reference evidence="1 2" key="1">
    <citation type="submission" date="2017-12" db="EMBL/GenBank/DDBJ databases">
        <title>Phylogenetic diversity of female urinary microbiome.</title>
        <authorList>
            <person name="Thomas-White K."/>
            <person name="Wolfe A.J."/>
        </authorList>
    </citation>
    <scope>NUCLEOTIDE SEQUENCE [LARGE SCALE GENOMIC DNA]</scope>
    <source>
        <strain evidence="1 2">UMB1298</strain>
    </source>
</reference>
<dbReference type="InterPro" id="IPR023393">
    <property type="entry name" value="START-like_dom_sf"/>
</dbReference>
<name>A0A2I1PB43_9MICO</name>
<dbReference type="OrthoDB" id="9807923at2"/>
<keyword evidence="2" id="KW-1185">Reference proteome</keyword>
<proteinExistence type="predicted"/>
<dbReference type="Proteomes" id="UP000234206">
    <property type="component" value="Unassembled WGS sequence"/>
</dbReference>
<dbReference type="Pfam" id="PF10604">
    <property type="entry name" value="Polyketide_cyc2"/>
    <property type="match status" value="1"/>
</dbReference>
<evidence type="ECO:0000313" key="1">
    <source>
        <dbReference type="EMBL" id="PKZ41801.1"/>
    </source>
</evidence>
<dbReference type="RefSeq" id="WP_101849534.1">
    <property type="nucleotide sequence ID" value="NZ_JBHLVH010000001.1"/>
</dbReference>
<protein>
    <submittedName>
        <fullName evidence="1">Transcriptional regulator</fullName>
    </submittedName>
</protein>
<dbReference type="Gene3D" id="3.30.530.20">
    <property type="match status" value="1"/>
</dbReference>
<comment type="caution">
    <text evidence="1">The sequence shown here is derived from an EMBL/GenBank/DDBJ whole genome shotgun (WGS) entry which is preliminary data.</text>
</comment>
<organism evidence="1 2">
    <name type="scientific">Kytococcus schroeteri</name>
    <dbReference type="NCBI Taxonomy" id="138300"/>
    <lineage>
        <taxon>Bacteria</taxon>
        <taxon>Bacillati</taxon>
        <taxon>Actinomycetota</taxon>
        <taxon>Actinomycetes</taxon>
        <taxon>Micrococcales</taxon>
        <taxon>Kytococcaceae</taxon>
        <taxon>Kytococcus</taxon>
    </lineage>
</organism>
<sequence>MAQTFQVTRSVEISASPEEVFPYLNDLHLWQQWSPWEEVDPDLRRCYSDPANGVGATYAWEGNRKAGKGEMEITHSEVGRVSLDLRFEKPFRADNQVAFTLAPTAVGTLVTWTMTGTRGRVMALVNKVADFDAMIGRDFEKGLGRLKRAVETRL</sequence>
<dbReference type="SUPFAM" id="SSF55961">
    <property type="entry name" value="Bet v1-like"/>
    <property type="match status" value="1"/>
</dbReference>
<dbReference type="EMBL" id="PKIZ01000009">
    <property type="protein sequence ID" value="PKZ41801.1"/>
    <property type="molecule type" value="Genomic_DNA"/>
</dbReference>
<dbReference type="InterPro" id="IPR019587">
    <property type="entry name" value="Polyketide_cyclase/dehydratase"/>
</dbReference>
<evidence type="ECO:0000313" key="2">
    <source>
        <dbReference type="Proteomes" id="UP000234206"/>
    </source>
</evidence>
<accession>A0A2I1PB43</accession>
<dbReference type="AlphaFoldDB" id="A0A2I1PB43"/>
<dbReference type="CDD" id="cd07818">
    <property type="entry name" value="SRPBCC_1"/>
    <property type="match status" value="1"/>
</dbReference>